<dbReference type="OrthoDB" id="1274115at2759"/>
<evidence type="ECO:0000256" key="2">
    <source>
        <dbReference type="ARBA" id="ARBA00023002"/>
    </source>
</evidence>
<name>A0A3N4LEE6_9PEZI</name>
<dbReference type="Gene3D" id="3.40.50.720">
    <property type="entry name" value="NAD(P)-binding Rossmann-like Domain"/>
    <property type="match status" value="1"/>
</dbReference>
<dbReference type="InterPro" id="IPR051911">
    <property type="entry name" value="SDR_oxidoreductase"/>
</dbReference>
<evidence type="ECO:0000313" key="4">
    <source>
        <dbReference type="Proteomes" id="UP000277580"/>
    </source>
</evidence>
<organism evidence="3 4">
    <name type="scientific">Morchella conica CCBAS932</name>
    <dbReference type="NCBI Taxonomy" id="1392247"/>
    <lineage>
        <taxon>Eukaryota</taxon>
        <taxon>Fungi</taxon>
        <taxon>Dikarya</taxon>
        <taxon>Ascomycota</taxon>
        <taxon>Pezizomycotina</taxon>
        <taxon>Pezizomycetes</taxon>
        <taxon>Pezizales</taxon>
        <taxon>Morchellaceae</taxon>
        <taxon>Morchella</taxon>
    </lineage>
</organism>
<dbReference type="PANTHER" id="PTHR43976:SF16">
    <property type="entry name" value="SHORT-CHAIN DEHYDROGENASE_REDUCTASE FAMILY PROTEIN"/>
    <property type="match status" value="1"/>
</dbReference>
<sequence>MSAPKVWLVTGTSSGLGFDLAKHILSKGDRVIAAGRNPSRLTALKEAGAATLKIDQNEPLDAIKKSVEEAIAVYGHIDIFVLNAAWVACGTIEERTPEETLAQYHTNVFGVLNLWRAILPHMRARKAGIIATVGSMGASKFDPLIGIYHSSKAAIRNLSLTLDNEISPFGIKTCLIEPGYFRTNLLTGGESIILPSTTIEKYREINESVKGFLAQRDGKQLGDPKRGATVMYDVLTSTGIAAGREMPKTLALGSDTVELVTRENNEFNKRLAEWASVSASTDFPPSERFY</sequence>
<keyword evidence="2" id="KW-0560">Oxidoreductase</keyword>
<reference evidence="3 4" key="1">
    <citation type="journal article" date="2018" name="Nat. Ecol. Evol.">
        <title>Pezizomycetes genomes reveal the molecular basis of ectomycorrhizal truffle lifestyle.</title>
        <authorList>
            <person name="Murat C."/>
            <person name="Payen T."/>
            <person name="Noel B."/>
            <person name="Kuo A."/>
            <person name="Morin E."/>
            <person name="Chen J."/>
            <person name="Kohler A."/>
            <person name="Krizsan K."/>
            <person name="Balestrini R."/>
            <person name="Da Silva C."/>
            <person name="Montanini B."/>
            <person name="Hainaut M."/>
            <person name="Levati E."/>
            <person name="Barry K.W."/>
            <person name="Belfiori B."/>
            <person name="Cichocki N."/>
            <person name="Clum A."/>
            <person name="Dockter R.B."/>
            <person name="Fauchery L."/>
            <person name="Guy J."/>
            <person name="Iotti M."/>
            <person name="Le Tacon F."/>
            <person name="Lindquist E.A."/>
            <person name="Lipzen A."/>
            <person name="Malagnac F."/>
            <person name="Mello A."/>
            <person name="Molinier V."/>
            <person name="Miyauchi S."/>
            <person name="Poulain J."/>
            <person name="Riccioni C."/>
            <person name="Rubini A."/>
            <person name="Sitrit Y."/>
            <person name="Splivallo R."/>
            <person name="Traeger S."/>
            <person name="Wang M."/>
            <person name="Zifcakova L."/>
            <person name="Wipf D."/>
            <person name="Zambonelli A."/>
            <person name="Paolocci F."/>
            <person name="Nowrousian M."/>
            <person name="Ottonello S."/>
            <person name="Baldrian P."/>
            <person name="Spatafora J.W."/>
            <person name="Henrissat B."/>
            <person name="Nagy L.G."/>
            <person name="Aury J.M."/>
            <person name="Wincker P."/>
            <person name="Grigoriev I.V."/>
            <person name="Bonfante P."/>
            <person name="Martin F.M."/>
        </authorList>
    </citation>
    <scope>NUCLEOTIDE SEQUENCE [LARGE SCALE GENOMIC DNA]</scope>
    <source>
        <strain evidence="3 4">CCBAS932</strain>
    </source>
</reference>
<dbReference type="GO" id="GO:0016491">
    <property type="term" value="F:oxidoreductase activity"/>
    <property type="evidence" value="ECO:0007669"/>
    <property type="project" value="UniProtKB-KW"/>
</dbReference>
<gene>
    <name evidence="3" type="ORF">P167DRAFT_517041</name>
</gene>
<dbReference type="PANTHER" id="PTHR43976">
    <property type="entry name" value="SHORT CHAIN DEHYDROGENASE"/>
    <property type="match status" value="1"/>
</dbReference>
<dbReference type="STRING" id="1392247.A0A3N4LEE6"/>
<comment type="similarity">
    <text evidence="1">Belongs to the short-chain dehydrogenases/reductases (SDR) family.</text>
</comment>
<dbReference type="CDD" id="cd05374">
    <property type="entry name" value="17beta-HSD-like_SDR_c"/>
    <property type="match status" value="1"/>
</dbReference>
<dbReference type="SUPFAM" id="SSF51735">
    <property type="entry name" value="NAD(P)-binding Rossmann-fold domains"/>
    <property type="match status" value="1"/>
</dbReference>
<keyword evidence="4" id="KW-1185">Reference proteome</keyword>
<dbReference type="Pfam" id="PF00106">
    <property type="entry name" value="adh_short"/>
    <property type="match status" value="1"/>
</dbReference>
<dbReference type="InParanoid" id="A0A3N4LEE6"/>
<dbReference type="Proteomes" id="UP000277580">
    <property type="component" value="Unassembled WGS sequence"/>
</dbReference>
<proteinExistence type="inferred from homology"/>
<dbReference type="InterPro" id="IPR002347">
    <property type="entry name" value="SDR_fam"/>
</dbReference>
<dbReference type="EMBL" id="ML119109">
    <property type="protein sequence ID" value="RPB16315.1"/>
    <property type="molecule type" value="Genomic_DNA"/>
</dbReference>
<dbReference type="InterPro" id="IPR036291">
    <property type="entry name" value="NAD(P)-bd_dom_sf"/>
</dbReference>
<evidence type="ECO:0000256" key="1">
    <source>
        <dbReference type="ARBA" id="ARBA00006484"/>
    </source>
</evidence>
<protein>
    <submittedName>
        <fullName evidence="3">NAD(P)-binding protein</fullName>
    </submittedName>
</protein>
<dbReference type="AlphaFoldDB" id="A0A3N4LEE6"/>
<evidence type="ECO:0000313" key="3">
    <source>
        <dbReference type="EMBL" id="RPB16315.1"/>
    </source>
</evidence>
<dbReference type="PRINTS" id="PR00081">
    <property type="entry name" value="GDHRDH"/>
</dbReference>
<accession>A0A3N4LEE6</accession>